<dbReference type="GO" id="GO:0004521">
    <property type="term" value="F:RNA endonuclease activity"/>
    <property type="evidence" value="ECO:0007669"/>
    <property type="project" value="UniProtKB-UniRule"/>
</dbReference>
<feature type="binding site" evidence="7">
    <location>
        <position position="122"/>
    </location>
    <ligand>
        <name>Zn(2+)</name>
        <dbReference type="ChEBI" id="CHEBI:29105"/>
        <note>catalytic</note>
    </ligand>
</feature>
<proteinExistence type="inferred from homology"/>
<dbReference type="Gene3D" id="3.40.390.30">
    <property type="entry name" value="Metalloproteases ('zincins'), catalytic domain"/>
    <property type="match status" value="1"/>
</dbReference>
<evidence type="ECO:0000256" key="4">
    <source>
        <dbReference type="ARBA" id="ARBA00022759"/>
    </source>
</evidence>
<keyword evidence="3 7" id="KW-0479">Metal-binding</keyword>
<dbReference type="GO" id="GO:0006508">
    <property type="term" value="P:proteolysis"/>
    <property type="evidence" value="ECO:0007669"/>
    <property type="project" value="UniProtKB-KW"/>
</dbReference>
<evidence type="ECO:0000256" key="6">
    <source>
        <dbReference type="ARBA" id="ARBA00022833"/>
    </source>
</evidence>
<keyword evidence="7" id="KW-0963">Cytoplasm</keyword>
<dbReference type="EC" id="3.1.-.-" evidence="7"/>
<dbReference type="Pfam" id="PF02130">
    <property type="entry name" value="YbeY"/>
    <property type="match status" value="1"/>
</dbReference>
<keyword evidence="4 7" id="KW-0255">Endonuclease</keyword>
<comment type="cofactor">
    <cofactor evidence="7">
        <name>Zn(2+)</name>
        <dbReference type="ChEBI" id="CHEBI:29105"/>
    </cofactor>
    <text evidence="7">Binds 1 zinc ion.</text>
</comment>
<keyword evidence="7" id="KW-0690">Ribosome biogenesis</keyword>
<dbReference type="PROSITE" id="PS01306">
    <property type="entry name" value="UPF0054"/>
    <property type="match status" value="1"/>
</dbReference>
<dbReference type="NCBIfam" id="TIGR00043">
    <property type="entry name" value="rRNA maturation RNase YbeY"/>
    <property type="match status" value="1"/>
</dbReference>
<dbReference type="PATRIC" id="fig|401562.3.peg.117"/>
<dbReference type="STRING" id="401562.NS365_19835"/>
<accession>A0A147DB30</accession>
<dbReference type="GO" id="GO:0005737">
    <property type="term" value="C:cytoplasm"/>
    <property type="evidence" value="ECO:0007669"/>
    <property type="project" value="UniProtKB-SubCell"/>
</dbReference>
<dbReference type="EMBL" id="LDPZ01000001">
    <property type="protein sequence ID" value="KTQ98745.1"/>
    <property type="molecule type" value="Genomic_DNA"/>
</dbReference>
<dbReference type="HAMAP" id="MF_00009">
    <property type="entry name" value="Endoribonucl_YbeY"/>
    <property type="match status" value="1"/>
</dbReference>
<dbReference type="InterPro" id="IPR023091">
    <property type="entry name" value="MetalPrtase_cat_dom_sf_prd"/>
</dbReference>
<organism evidence="8 9">
    <name type="scientific">Aureimonas ureilytica</name>
    <dbReference type="NCBI Taxonomy" id="401562"/>
    <lineage>
        <taxon>Bacteria</taxon>
        <taxon>Pseudomonadati</taxon>
        <taxon>Pseudomonadota</taxon>
        <taxon>Alphaproteobacteria</taxon>
        <taxon>Hyphomicrobiales</taxon>
        <taxon>Aurantimonadaceae</taxon>
        <taxon>Aureimonas</taxon>
    </lineage>
</organism>
<evidence type="ECO:0000256" key="2">
    <source>
        <dbReference type="ARBA" id="ARBA00022722"/>
    </source>
</evidence>
<keyword evidence="7" id="KW-0698">rRNA processing</keyword>
<sequence>MLLSEDSDLWRELLKGDPEPLVREAIFAVAEDQGFAVDLDTEVSVTLTDDAEVREVNREWRGKDKPTNVLSFPMAELEPGDEPGPLLGDLVLAAETCGREAAEEGKTPSDHVRHLIVHGMLHLLGFDHETDEDAEDMESTEIRILAGLGIADPYAESELSVATDGNARD</sequence>
<comment type="subcellular location">
    <subcellularLocation>
        <location evidence="7">Cytoplasm</location>
    </subcellularLocation>
</comment>
<dbReference type="AlphaFoldDB" id="A0A147DB30"/>
<keyword evidence="8" id="KW-0482">Metalloprotease</keyword>
<gene>
    <name evidence="7" type="primary">ybeY</name>
    <name evidence="8" type="ORF">NS226_00535</name>
</gene>
<comment type="function">
    <text evidence="7">Single strand-specific metallo-endoribonuclease involved in late-stage 70S ribosome quality control and in maturation of the 3' terminus of the 16S rRNA.</text>
</comment>
<dbReference type="GO" id="GO:0008270">
    <property type="term" value="F:zinc ion binding"/>
    <property type="evidence" value="ECO:0007669"/>
    <property type="project" value="UniProtKB-UniRule"/>
</dbReference>
<reference evidence="8 9" key="1">
    <citation type="journal article" date="2016" name="Front. Microbiol.">
        <title>Genomic Resource of Rice Seed Associated Bacteria.</title>
        <authorList>
            <person name="Midha S."/>
            <person name="Bansal K."/>
            <person name="Sharma S."/>
            <person name="Kumar N."/>
            <person name="Patil P.P."/>
            <person name="Chaudhry V."/>
            <person name="Patil P.B."/>
        </authorList>
    </citation>
    <scope>NUCLEOTIDE SEQUENCE [LARGE SCALE GENOMIC DNA]</scope>
    <source>
        <strain evidence="8 9">NS226</strain>
    </source>
</reference>
<feature type="binding site" evidence="7">
    <location>
        <position position="118"/>
    </location>
    <ligand>
        <name>Zn(2+)</name>
        <dbReference type="ChEBI" id="CHEBI:29105"/>
        <note>catalytic</note>
    </ligand>
</feature>
<evidence type="ECO:0000256" key="7">
    <source>
        <dbReference type="HAMAP-Rule" id="MF_00009"/>
    </source>
</evidence>
<evidence type="ECO:0000256" key="5">
    <source>
        <dbReference type="ARBA" id="ARBA00022801"/>
    </source>
</evidence>
<comment type="caution">
    <text evidence="8">The sequence shown here is derived from an EMBL/GenBank/DDBJ whole genome shotgun (WGS) entry which is preliminary data.</text>
</comment>
<dbReference type="PANTHER" id="PTHR46986">
    <property type="entry name" value="ENDORIBONUCLEASE YBEY, CHLOROPLASTIC"/>
    <property type="match status" value="1"/>
</dbReference>
<evidence type="ECO:0000256" key="1">
    <source>
        <dbReference type="ARBA" id="ARBA00010875"/>
    </source>
</evidence>
<dbReference type="GO" id="GO:0006364">
    <property type="term" value="P:rRNA processing"/>
    <property type="evidence" value="ECO:0007669"/>
    <property type="project" value="UniProtKB-UniRule"/>
</dbReference>
<dbReference type="SUPFAM" id="SSF55486">
    <property type="entry name" value="Metalloproteases ('zincins'), catalytic domain"/>
    <property type="match status" value="1"/>
</dbReference>
<keyword evidence="5 7" id="KW-0378">Hydrolase</keyword>
<dbReference type="GO" id="GO:0004222">
    <property type="term" value="F:metalloendopeptidase activity"/>
    <property type="evidence" value="ECO:0007669"/>
    <property type="project" value="InterPro"/>
</dbReference>
<feature type="binding site" evidence="7">
    <location>
        <position position="128"/>
    </location>
    <ligand>
        <name>Zn(2+)</name>
        <dbReference type="ChEBI" id="CHEBI:29105"/>
        <note>catalytic</note>
    </ligand>
</feature>
<dbReference type="PANTHER" id="PTHR46986:SF1">
    <property type="entry name" value="ENDORIBONUCLEASE YBEY, CHLOROPLASTIC"/>
    <property type="match status" value="1"/>
</dbReference>
<evidence type="ECO:0000313" key="8">
    <source>
        <dbReference type="EMBL" id="KTQ98745.1"/>
    </source>
</evidence>
<comment type="similarity">
    <text evidence="1 7">Belongs to the endoribonuclease YbeY family.</text>
</comment>
<dbReference type="InterPro" id="IPR020549">
    <property type="entry name" value="YbeY_CS"/>
</dbReference>
<evidence type="ECO:0000313" key="9">
    <source>
        <dbReference type="Proteomes" id="UP000078272"/>
    </source>
</evidence>
<dbReference type="InterPro" id="IPR002036">
    <property type="entry name" value="YbeY"/>
</dbReference>
<keyword evidence="2 7" id="KW-0540">Nuclease</keyword>
<dbReference type="Proteomes" id="UP000078272">
    <property type="component" value="Unassembled WGS sequence"/>
</dbReference>
<protein>
    <recommendedName>
        <fullName evidence="7">Endoribonuclease YbeY</fullName>
        <ecNumber evidence="7">3.1.-.-</ecNumber>
    </recommendedName>
</protein>
<evidence type="ECO:0000256" key="3">
    <source>
        <dbReference type="ARBA" id="ARBA00022723"/>
    </source>
</evidence>
<name>A0A147DB30_9HYPH</name>
<keyword evidence="8" id="KW-0645">Protease</keyword>
<keyword evidence="6 7" id="KW-0862">Zinc</keyword>